<comment type="subcellular location">
    <subcellularLocation>
        <location evidence="1">Nucleus</location>
    </subcellularLocation>
</comment>
<organism evidence="7 9">
    <name type="scientific">Polarella glacialis</name>
    <name type="common">Dinoflagellate</name>
    <dbReference type="NCBI Taxonomy" id="89957"/>
    <lineage>
        <taxon>Eukaryota</taxon>
        <taxon>Sar</taxon>
        <taxon>Alveolata</taxon>
        <taxon>Dinophyceae</taxon>
        <taxon>Suessiales</taxon>
        <taxon>Suessiaceae</taxon>
        <taxon>Polarella</taxon>
    </lineage>
</organism>
<evidence type="ECO:0000256" key="4">
    <source>
        <dbReference type="ARBA" id="ARBA00023242"/>
    </source>
</evidence>
<name>A0A813DS93_POLGL</name>
<dbReference type="InterPro" id="IPR056423">
    <property type="entry name" value="BACK_BPM_SPOP"/>
</dbReference>
<dbReference type="PROSITE" id="PS50097">
    <property type="entry name" value="BTB"/>
    <property type="match status" value="1"/>
</dbReference>
<evidence type="ECO:0000259" key="6">
    <source>
        <dbReference type="PROSITE" id="PS50800"/>
    </source>
</evidence>
<evidence type="ECO:0000256" key="1">
    <source>
        <dbReference type="ARBA" id="ARBA00004123"/>
    </source>
</evidence>
<evidence type="ECO:0000259" key="5">
    <source>
        <dbReference type="PROSITE" id="PS50097"/>
    </source>
</evidence>
<proteinExistence type="inferred from homology"/>
<dbReference type="Pfam" id="PF24570">
    <property type="entry name" value="BACK_BPM_SPOP"/>
    <property type="match status" value="1"/>
</dbReference>
<dbReference type="Gene3D" id="3.30.710.10">
    <property type="entry name" value="Potassium Channel Kv1.1, Chain A"/>
    <property type="match status" value="1"/>
</dbReference>
<comment type="caution">
    <text evidence="7">The sequence shown here is derived from an EMBL/GenBank/DDBJ whole genome shotgun (WGS) entry which is preliminary data.</text>
</comment>
<dbReference type="GO" id="GO:0005634">
    <property type="term" value="C:nucleus"/>
    <property type="evidence" value="ECO:0007669"/>
    <property type="project" value="UniProtKB-SubCell"/>
</dbReference>
<dbReference type="Gene3D" id="1.10.720.30">
    <property type="entry name" value="SAP domain"/>
    <property type="match status" value="1"/>
</dbReference>
<evidence type="ECO:0000256" key="3">
    <source>
        <dbReference type="ARBA" id="ARBA00022786"/>
    </source>
</evidence>
<evidence type="ECO:0008006" key="10">
    <source>
        <dbReference type="Google" id="ProtNLM"/>
    </source>
</evidence>
<dbReference type="InterPro" id="IPR003034">
    <property type="entry name" value="SAP_dom"/>
</dbReference>
<protein>
    <recommendedName>
        <fullName evidence="10">BTB domain-containing protein</fullName>
    </recommendedName>
</protein>
<dbReference type="InterPro" id="IPR011333">
    <property type="entry name" value="SKP1/BTB/POZ_sf"/>
</dbReference>
<accession>A0A813DS93</accession>
<dbReference type="SMART" id="SM00513">
    <property type="entry name" value="SAP"/>
    <property type="match status" value="1"/>
</dbReference>
<dbReference type="EMBL" id="CAJNNV010004463">
    <property type="protein sequence ID" value="CAE8590784.1"/>
    <property type="molecule type" value="Genomic_DNA"/>
</dbReference>
<evidence type="ECO:0000313" key="7">
    <source>
        <dbReference type="EMBL" id="CAE8590784.1"/>
    </source>
</evidence>
<dbReference type="CDD" id="cd18186">
    <property type="entry name" value="BTB_POZ_ZBTB_KLHL-like"/>
    <property type="match status" value="1"/>
</dbReference>
<feature type="domain" description="BTB" evidence="5">
    <location>
        <begin position="107"/>
        <end position="180"/>
    </location>
</feature>
<dbReference type="OrthoDB" id="6359816at2759"/>
<dbReference type="Pfam" id="PF02037">
    <property type="entry name" value="SAP"/>
    <property type="match status" value="1"/>
</dbReference>
<dbReference type="InterPro" id="IPR000210">
    <property type="entry name" value="BTB/POZ_dom"/>
</dbReference>
<dbReference type="PANTHER" id="PTHR24413">
    <property type="entry name" value="SPECKLE-TYPE POZ PROTEIN"/>
    <property type="match status" value="1"/>
</dbReference>
<keyword evidence="4" id="KW-0539">Nucleus</keyword>
<evidence type="ECO:0000313" key="9">
    <source>
        <dbReference type="Proteomes" id="UP000654075"/>
    </source>
</evidence>
<feature type="domain" description="SAP" evidence="6">
    <location>
        <begin position="297"/>
        <end position="331"/>
    </location>
</feature>
<evidence type="ECO:0000256" key="2">
    <source>
        <dbReference type="ARBA" id="ARBA00010846"/>
    </source>
</evidence>
<reference evidence="7" key="1">
    <citation type="submission" date="2021-02" db="EMBL/GenBank/DDBJ databases">
        <authorList>
            <person name="Dougan E. K."/>
            <person name="Rhodes N."/>
            <person name="Thang M."/>
            <person name="Chan C."/>
        </authorList>
    </citation>
    <scope>NUCLEOTIDE SEQUENCE</scope>
</reference>
<dbReference type="SMART" id="SM00225">
    <property type="entry name" value="BTB"/>
    <property type="match status" value="1"/>
</dbReference>
<dbReference type="SUPFAM" id="SSF68906">
    <property type="entry name" value="SAP domain"/>
    <property type="match status" value="1"/>
</dbReference>
<dbReference type="Pfam" id="PF00651">
    <property type="entry name" value="BTB"/>
    <property type="match status" value="1"/>
</dbReference>
<dbReference type="SUPFAM" id="SSF54695">
    <property type="entry name" value="POZ domain"/>
    <property type="match status" value="1"/>
</dbReference>
<dbReference type="AlphaFoldDB" id="A0A813DS93"/>
<comment type="similarity">
    <text evidence="2">Belongs to the Tdpoz family.</text>
</comment>
<dbReference type="EMBL" id="CAJNNW010032568">
    <property type="protein sequence ID" value="CAE8714072.1"/>
    <property type="molecule type" value="Genomic_DNA"/>
</dbReference>
<evidence type="ECO:0000313" key="8">
    <source>
        <dbReference type="EMBL" id="CAE8714072.1"/>
    </source>
</evidence>
<dbReference type="Proteomes" id="UP000654075">
    <property type="component" value="Unassembled WGS sequence"/>
</dbReference>
<dbReference type="Gene3D" id="1.25.40.420">
    <property type="match status" value="1"/>
</dbReference>
<dbReference type="PROSITE" id="PS50800">
    <property type="entry name" value="SAP"/>
    <property type="match status" value="1"/>
</dbReference>
<keyword evidence="3" id="KW-0833">Ubl conjugation pathway</keyword>
<keyword evidence="9" id="KW-1185">Reference proteome</keyword>
<sequence length="336" mass="37788">MKIKYELFVVSQPSYTEHEELPFEREILIYKGGKGFLHDDGEFDEFVGCCFGQSFETYQFVQNDQLVLLLKLKVVIDGVAHSESLKDTKQSAVLASWGNLLAEQKHTDVTFSIGSSESIQQLHAHRLVLAASSPVFEQMFFSSSMSEAKPDSEIELPDFDPRLAHNFIRSFYTDDIDAELWDDDEALCHLILGFHKYQVKGMLKRCEGRVVKNLSVENVAERLMMADLLGLVSLRECALSFVNASSHRLSEVQSTDGFVRLTKQRPHLLADVLATVVQPAKRKSTSLSQPEKLPANLEDFSVVDLKQLLSDCGLPRGGLKAALIERLQQHQRVVTS</sequence>
<dbReference type="InterPro" id="IPR036361">
    <property type="entry name" value="SAP_dom_sf"/>
</dbReference>
<gene>
    <name evidence="7" type="ORF">PGLA1383_LOCUS9498</name>
    <name evidence="8" type="ORF">PGLA2088_LOCUS37808</name>
</gene>
<dbReference type="Proteomes" id="UP000626109">
    <property type="component" value="Unassembled WGS sequence"/>
</dbReference>